<dbReference type="Proteomes" id="UP000265520">
    <property type="component" value="Unassembled WGS sequence"/>
</dbReference>
<evidence type="ECO:0000313" key="1">
    <source>
        <dbReference type="EMBL" id="MCI92701.1"/>
    </source>
</evidence>
<name>A0A392W0D5_9FABA</name>
<reference evidence="1 2" key="1">
    <citation type="journal article" date="2018" name="Front. Plant Sci.">
        <title>Red Clover (Trifolium pratense) and Zigzag Clover (T. medium) - A Picture of Genomic Similarities and Differences.</title>
        <authorList>
            <person name="Dluhosova J."/>
            <person name="Istvanek J."/>
            <person name="Nedelnik J."/>
            <person name="Repkova J."/>
        </authorList>
    </citation>
    <scope>NUCLEOTIDE SEQUENCE [LARGE SCALE GENOMIC DNA]</scope>
    <source>
        <strain evidence="2">cv. 10/8</strain>
        <tissue evidence="1">Leaf</tissue>
    </source>
</reference>
<sequence length="45" mass="5230">PGLEKPPQLGTYDRLIDPNEHIENIDVLLNYRQLRGAIKCKLFTH</sequence>
<organism evidence="1 2">
    <name type="scientific">Trifolium medium</name>
    <dbReference type="NCBI Taxonomy" id="97028"/>
    <lineage>
        <taxon>Eukaryota</taxon>
        <taxon>Viridiplantae</taxon>
        <taxon>Streptophyta</taxon>
        <taxon>Embryophyta</taxon>
        <taxon>Tracheophyta</taxon>
        <taxon>Spermatophyta</taxon>
        <taxon>Magnoliopsida</taxon>
        <taxon>eudicotyledons</taxon>
        <taxon>Gunneridae</taxon>
        <taxon>Pentapetalae</taxon>
        <taxon>rosids</taxon>
        <taxon>fabids</taxon>
        <taxon>Fabales</taxon>
        <taxon>Fabaceae</taxon>
        <taxon>Papilionoideae</taxon>
        <taxon>50 kb inversion clade</taxon>
        <taxon>NPAAA clade</taxon>
        <taxon>Hologalegina</taxon>
        <taxon>IRL clade</taxon>
        <taxon>Trifolieae</taxon>
        <taxon>Trifolium</taxon>
    </lineage>
</organism>
<feature type="non-terminal residue" evidence="1">
    <location>
        <position position="1"/>
    </location>
</feature>
<proteinExistence type="predicted"/>
<dbReference type="AlphaFoldDB" id="A0A392W0D5"/>
<keyword evidence="2" id="KW-1185">Reference proteome</keyword>
<dbReference type="EMBL" id="LXQA011307948">
    <property type="protein sequence ID" value="MCI92701.1"/>
    <property type="molecule type" value="Genomic_DNA"/>
</dbReference>
<protein>
    <submittedName>
        <fullName evidence="1">Uncharacterized protein</fullName>
    </submittedName>
</protein>
<evidence type="ECO:0000313" key="2">
    <source>
        <dbReference type="Proteomes" id="UP000265520"/>
    </source>
</evidence>
<comment type="caution">
    <text evidence="1">The sequence shown here is derived from an EMBL/GenBank/DDBJ whole genome shotgun (WGS) entry which is preliminary data.</text>
</comment>
<accession>A0A392W0D5</accession>